<accession>A0ABR1VH64</accession>
<dbReference type="Proteomes" id="UP001433268">
    <property type="component" value="Unassembled WGS sequence"/>
</dbReference>
<dbReference type="Pfam" id="PF00300">
    <property type="entry name" value="His_Phos_1"/>
    <property type="match status" value="1"/>
</dbReference>
<dbReference type="Gene3D" id="3.40.50.1240">
    <property type="entry name" value="Phosphoglycerate mutase-like"/>
    <property type="match status" value="1"/>
</dbReference>
<reference evidence="1 2" key="1">
    <citation type="submission" date="2023-01" db="EMBL/GenBank/DDBJ databases">
        <title>Analysis of 21 Apiospora genomes using comparative genomics revels a genus with tremendous synthesis potential of carbohydrate active enzymes and secondary metabolites.</title>
        <authorList>
            <person name="Sorensen T."/>
        </authorList>
    </citation>
    <scope>NUCLEOTIDE SEQUENCE [LARGE SCALE GENOMIC DNA]</scope>
    <source>
        <strain evidence="1 2">CBS 114990</strain>
    </source>
</reference>
<sequence>MGKYAFSLVDNVFEDIFRTDPNNRKPPTLIRRPQLGLIPDFDRASSSCDKSILQPWARIRSYVDELNMKNKQGAKYKVIFVLRHGYSLHNYIEKGVKRVNEAGEEVKNDWRKGLKFAYQKEVSLEALRGAGCEIPRVLEDHLHGGDPNAAARVSLYDAALLPKEITLQIRGSGVTNNDAEDLGKQWVSWVETDKFPLPDAIYTSPLSRCLETTKKVYGPVFEAHGGAHEFRPIIMENLREKGNGDACNYRSTTKHILDQYPNYTPEPDFAQKDEYEYQIQQTKDGEPTESNKEIEDRMRKVLNAIFDNDETSVVSLTTHSFSIGTLTKVLGNARILDEGDITAFLVKAVPP</sequence>
<dbReference type="InterPro" id="IPR029033">
    <property type="entry name" value="His_PPase_superfam"/>
</dbReference>
<dbReference type="PANTHER" id="PTHR48100">
    <property type="entry name" value="BROAD-SPECIFICITY PHOSPHATASE YOR283W-RELATED"/>
    <property type="match status" value="1"/>
</dbReference>
<dbReference type="RefSeq" id="XP_066664290.1">
    <property type="nucleotide sequence ID" value="XM_066815000.1"/>
</dbReference>
<dbReference type="EMBL" id="JAQQWN010000008">
    <property type="protein sequence ID" value="KAK8070482.1"/>
    <property type="molecule type" value="Genomic_DNA"/>
</dbReference>
<dbReference type="InterPro" id="IPR050275">
    <property type="entry name" value="PGM_Phosphatase"/>
</dbReference>
<comment type="caution">
    <text evidence="1">The sequence shown here is derived from an EMBL/GenBank/DDBJ whole genome shotgun (WGS) entry which is preliminary data.</text>
</comment>
<evidence type="ECO:0000313" key="1">
    <source>
        <dbReference type="EMBL" id="KAK8070482.1"/>
    </source>
</evidence>
<keyword evidence="2" id="KW-1185">Reference proteome</keyword>
<gene>
    <name evidence="1" type="ORF">PG997_010685</name>
</gene>
<organism evidence="1 2">
    <name type="scientific">Apiospora hydei</name>
    <dbReference type="NCBI Taxonomy" id="1337664"/>
    <lineage>
        <taxon>Eukaryota</taxon>
        <taxon>Fungi</taxon>
        <taxon>Dikarya</taxon>
        <taxon>Ascomycota</taxon>
        <taxon>Pezizomycotina</taxon>
        <taxon>Sordariomycetes</taxon>
        <taxon>Xylariomycetidae</taxon>
        <taxon>Amphisphaeriales</taxon>
        <taxon>Apiosporaceae</taxon>
        <taxon>Apiospora</taxon>
    </lineage>
</organism>
<evidence type="ECO:0008006" key="3">
    <source>
        <dbReference type="Google" id="ProtNLM"/>
    </source>
</evidence>
<dbReference type="InterPro" id="IPR013078">
    <property type="entry name" value="His_Pase_superF_clade-1"/>
</dbReference>
<dbReference type="GeneID" id="92048060"/>
<evidence type="ECO:0000313" key="2">
    <source>
        <dbReference type="Proteomes" id="UP001433268"/>
    </source>
</evidence>
<name>A0ABR1VH64_9PEZI</name>
<dbReference type="SUPFAM" id="SSF53254">
    <property type="entry name" value="Phosphoglycerate mutase-like"/>
    <property type="match status" value="1"/>
</dbReference>
<proteinExistence type="predicted"/>
<protein>
    <recommendedName>
        <fullName evidence="3">Phosphoglycerate mutase</fullName>
    </recommendedName>
</protein>
<dbReference type="PANTHER" id="PTHR48100:SF1">
    <property type="entry name" value="HISTIDINE PHOSPHATASE FAMILY PROTEIN-RELATED"/>
    <property type="match status" value="1"/>
</dbReference>